<dbReference type="PANTHER" id="PTHR35271">
    <property type="entry name" value="ABC TRANSPORTER, SUBSTRATE-BINDING LIPOPROTEIN-RELATED"/>
    <property type="match status" value="1"/>
</dbReference>
<dbReference type="Proteomes" id="UP000760480">
    <property type="component" value="Unassembled WGS sequence"/>
</dbReference>
<gene>
    <name evidence="2" type="ORF">E4P82_19305</name>
</gene>
<evidence type="ECO:0000313" key="2">
    <source>
        <dbReference type="EMBL" id="NMQ21154.1"/>
    </source>
</evidence>
<protein>
    <recommendedName>
        <fullName evidence="4">ABC transporter substrate-binding protein</fullName>
    </recommendedName>
</protein>
<evidence type="ECO:0000256" key="1">
    <source>
        <dbReference type="SAM" id="Phobius"/>
    </source>
</evidence>
<keyword evidence="1" id="KW-0472">Membrane</keyword>
<reference evidence="2 3" key="1">
    <citation type="submission" date="2019-03" db="EMBL/GenBank/DDBJ databases">
        <title>Metabolic reconstructions from genomes of highly enriched 'Candidatus Accumulibacter' and 'Candidatus Competibacter' bioreactor populations.</title>
        <authorList>
            <person name="Annavajhala M.K."/>
            <person name="Welles L."/>
            <person name="Abbas B."/>
            <person name="Sorokin D."/>
            <person name="Park H."/>
            <person name="Van Loosdrecht M."/>
            <person name="Chandran K."/>
        </authorList>
    </citation>
    <scope>NUCLEOTIDE SEQUENCE [LARGE SCALE GENOMIC DNA]</scope>
    <source>
        <strain evidence="2 3">SBR_G</strain>
    </source>
</reference>
<name>A0ABX1TRK9_9GAMM</name>
<dbReference type="PANTHER" id="PTHR35271:SF1">
    <property type="entry name" value="ABC TRANSPORTER, SUBSTRATE-BINDING LIPOPROTEIN"/>
    <property type="match status" value="1"/>
</dbReference>
<sequence>MSLVRRSQGATAQPVAFVLLMANPDPSGWRGATTDLLRVILAMAFLWVPTAAFSASLLVVYPEAPEPYREAFAQMMEGLARTTQQPLRSKTLTAKTTPEAFRDWLMDAGPDETVVLLGYQALSLYGRDPPPVRRVIVGGVSVLPSQTPLPGISLTLDPMLYLHMLHTLLPNIRRVVVYCNAQEQPWIAQVEQAALAARIEVERVIVTDAFDVARQLRMTFQTLDPKTTALWFGRNTLTLNADLLYSYVLEQTWDRGIAAFSETVLLTKYGLLFALYPNYTEVGAEIGALVRQQTHPAGLQFSRASQFAFNRRTARHLGIALRDDVIRQAKPLFPEP</sequence>
<evidence type="ECO:0008006" key="4">
    <source>
        <dbReference type="Google" id="ProtNLM"/>
    </source>
</evidence>
<comment type="caution">
    <text evidence="2">The sequence shown here is derived from an EMBL/GenBank/DDBJ whole genome shotgun (WGS) entry which is preliminary data.</text>
</comment>
<dbReference type="InterPro" id="IPR007487">
    <property type="entry name" value="ABC_transpt-TYRBP-like"/>
</dbReference>
<dbReference type="EMBL" id="SPMZ01000077">
    <property type="protein sequence ID" value="NMQ21154.1"/>
    <property type="molecule type" value="Genomic_DNA"/>
</dbReference>
<organism evidence="2 3">
    <name type="scientific">Candidatus Competibacter phosphatis</name>
    <dbReference type="NCBI Taxonomy" id="221280"/>
    <lineage>
        <taxon>Bacteria</taxon>
        <taxon>Pseudomonadati</taxon>
        <taxon>Pseudomonadota</taxon>
        <taxon>Gammaproteobacteria</taxon>
        <taxon>Candidatus Competibacteraceae</taxon>
        <taxon>Candidatus Competibacter</taxon>
    </lineage>
</organism>
<evidence type="ECO:0000313" key="3">
    <source>
        <dbReference type="Proteomes" id="UP000760480"/>
    </source>
</evidence>
<keyword evidence="1" id="KW-1133">Transmembrane helix</keyword>
<keyword evidence="1" id="KW-0812">Transmembrane</keyword>
<keyword evidence="3" id="KW-1185">Reference proteome</keyword>
<dbReference type="Gene3D" id="3.40.50.2300">
    <property type="match status" value="1"/>
</dbReference>
<proteinExistence type="predicted"/>
<accession>A0ABX1TRK9</accession>
<feature type="transmembrane region" description="Helical" evidence="1">
    <location>
        <begin position="40"/>
        <end position="61"/>
    </location>
</feature>